<evidence type="ECO:0000256" key="1">
    <source>
        <dbReference type="ARBA" id="ARBA00008779"/>
    </source>
</evidence>
<protein>
    <submittedName>
        <fullName evidence="6">Arylsulfatase</fullName>
    </submittedName>
</protein>
<dbReference type="PROSITE" id="PS00149">
    <property type="entry name" value="SULFATASE_2"/>
    <property type="match status" value="1"/>
</dbReference>
<comment type="similarity">
    <text evidence="1">Belongs to the sulfatase family.</text>
</comment>
<keyword evidence="4" id="KW-0106">Calcium</keyword>
<dbReference type="SUPFAM" id="SSF53649">
    <property type="entry name" value="Alkaline phosphatase-like"/>
    <property type="match status" value="1"/>
</dbReference>
<proteinExistence type="inferred from homology"/>
<evidence type="ECO:0000256" key="3">
    <source>
        <dbReference type="ARBA" id="ARBA00022801"/>
    </source>
</evidence>
<dbReference type="Gene3D" id="3.30.1120.10">
    <property type="match status" value="1"/>
</dbReference>
<evidence type="ECO:0000256" key="4">
    <source>
        <dbReference type="ARBA" id="ARBA00022837"/>
    </source>
</evidence>
<dbReference type="InterPro" id="IPR017850">
    <property type="entry name" value="Alkaline_phosphatase_core_sf"/>
</dbReference>
<dbReference type="AlphaFoldDB" id="A0AA49JGR1"/>
<reference evidence="6" key="1">
    <citation type="journal article" date="2023" name="Comput. Struct. Biotechnol. J.">
        <title>Discovery of a novel marine Bacteroidetes with a rich repertoire of carbohydrate-active enzymes.</title>
        <authorList>
            <person name="Chen B."/>
            <person name="Liu G."/>
            <person name="Chen Q."/>
            <person name="Wang H."/>
            <person name="Liu L."/>
            <person name="Tang K."/>
        </authorList>
    </citation>
    <scope>NUCLEOTIDE SEQUENCE</scope>
    <source>
        <strain evidence="6">TK19036</strain>
    </source>
</reference>
<dbReference type="InterPro" id="IPR024607">
    <property type="entry name" value="Sulfatase_CS"/>
</dbReference>
<evidence type="ECO:0000313" key="6">
    <source>
        <dbReference type="EMBL" id="WKN37734.1"/>
    </source>
</evidence>
<name>A0AA49JGR1_9BACT</name>
<accession>A0AA49JGR1</accession>
<organism evidence="6">
    <name type="scientific">Roseihalotalea indica</name>
    <dbReference type="NCBI Taxonomy" id="2867963"/>
    <lineage>
        <taxon>Bacteria</taxon>
        <taxon>Pseudomonadati</taxon>
        <taxon>Bacteroidota</taxon>
        <taxon>Cytophagia</taxon>
        <taxon>Cytophagales</taxon>
        <taxon>Catalimonadaceae</taxon>
        <taxon>Roseihalotalea</taxon>
    </lineage>
</organism>
<keyword evidence="3" id="KW-0378">Hydrolase</keyword>
<dbReference type="PANTHER" id="PTHR42693">
    <property type="entry name" value="ARYLSULFATASE FAMILY MEMBER"/>
    <property type="match status" value="1"/>
</dbReference>
<reference evidence="6" key="2">
    <citation type="journal article" date="2024" name="Antonie Van Leeuwenhoek">
        <title>Roseihalotalea indica gen. nov., sp. nov., a halophilic Bacteroidetes from mesopelagic Southwest Indian Ocean with higher carbohydrate metabolic potential.</title>
        <authorList>
            <person name="Chen B."/>
            <person name="Zhang M."/>
            <person name="Lin D."/>
            <person name="Ye J."/>
            <person name="Tang K."/>
        </authorList>
    </citation>
    <scope>NUCLEOTIDE SEQUENCE</scope>
    <source>
        <strain evidence="6">TK19036</strain>
    </source>
</reference>
<dbReference type="Gene3D" id="3.40.720.10">
    <property type="entry name" value="Alkaline Phosphatase, subunit A"/>
    <property type="match status" value="1"/>
</dbReference>
<evidence type="ECO:0000256" key="2">
    <source>
        <dbReference type="ARBA" id="ARBA00022723"/>
    </source>
</evidence>
<dbReference type="CDD" id="cd16025">
    <property type="entry name" value="PAS_like"/>
    <property type="match status" value="1"/>
</dbReference>
<feature type="domain" description="Sulfatase N-terminal" evidence="5">
    <location>
        <begin position="40"/>
        <end position="433"/>
    </location>
</feature>
<dbReference type="InterPro" id="IPR000917">
    <property type="entry name" value="Sulfatase_N"/>
</dbReference>
<dbReference type="PANTHER" id="PTHR42693:SF53">
    <property type="entry name" value="ENDO-4-O-SULFATASE"/>
    <property type="match status" value="1"/>
</dbReference>
<dbReference type="GO" id="GO:0004065">
    <property type="term" value="F:arylsulfatase activity"/>
    <property type="evidence" value="ECO:0007669"/>
    <property type="project" value="TreeGrafter"/>
</dbReference>
<dbReference type="GO" id="GO:0046872">
    <property type="term" value="F:metal ion binding"/>
    <property type="evidence" value="ECO:0007669"/>
    <property type="project" value="UniProtKB-KW"/>
</dbReference>
<dbReference type="PROSITE" id="PS51257">
    <property type="entry name" value="PROKAR_LIPOPROTEIN"/>
    <property type="match status" value="1"/>
</dbReference>
<dbReference type="Pfam" id="PF00884">
    <property type="entry name" value="Sulfatase"/>
    <property type="match status" value="1"/>
</dbReference>
<evidence type="ECO:0000259" key="5">
    <source>
        <dbReference type="Pfam" id="PF00884"/>
    </source>
</evidence>
<dbReference type="EMBL" id="CP120682">
    <property type="protein sequence ID" value="WKN37734.1"/>
    <property type="molecule type" value="Genomic_DNA"/>
</dbReference>
<keyword evidence="2" id="KW-0479">Metal-binding</keyword>
<dbReference type="InterPro" id="IPR050738">
    <property type="entry name" value="Sulfatase"/>
</dbReference>
<sequence>MKSDYSYCPVFNSLLFATFFLWLVSCQNEPSLSDASAARPNIVVIMADDMGYSDLGCYGSEIKTPHLNALAQSGVRFHHFYNTARCCPTRAALLTGLYPHEAGMGGMVSDVDSNPEPGPYQGFLNNQCFTLAELLKPAGYATYMAGKWHVGEKPEYWPTRRGFDQYFGLISGASSYYEVITEQPRVRQMAYNGQPWTPPTEGFYMTDALSDSASSFLENHFNQSEDQPFFLYLAYTAPHWPLHAPEETIQRYKGMYQDGWVAKRQERYQRMLKQGIIDSTYQLGEWEKDIPDWDNRDDSLQWEQRMEVYAAMVDRMDQGIGKVFETLQKNDAWDNTLIFFLSDNGGSPEDITGRKLNDPTVKIGAPGSYVAYRKPWAVVSNTPFRRYKRWVEEGGIASPLIMHWPDGLSAESNWVDDYAHVVDIFATVAEVTQASYPDSLQALRGQNLLPLVTNNSTVSDRPLFWEHLGHQAMRQGNWKIVSQAPEYQWYLYNMAEDPTELHDVSADFPEVLQQMSADYEQWAQEVGVQKQ</sequence>
<gene>
    <name evidence="6" type="ORF">K4G66_03305</name>
</gene>